<proteinExistence type="predicted"/>
<evidence type="ECO:0000313" key="1">
    <source>
        <dbReference type="EMBL" id="KAJ4965668.1"/>
    </source>
</evidence>
<dbReference type="EMBL" id="JAMYWD010000007">
    <property type="protein sequence ID" value="KAJ4965668.1"/>
    <property type="molecule type" value="Genomic_DNA"/>
</dbReference>
<name>A0A9Q0QN38_9MAGN</name>
<dbReference type="Proteomes" id="UP001141806">
    <property type="component" value="Unassembled WGS sequence"/>
</dbReference>
<dbReference type="AlphaFoldDB" id="A0A9Q0QN38"/>
<protein>
    <submittedName>
        <fullName evidence="1">Uncharacterized protein</fullName>
    </submittedName>
</protein>
<organism evidence="1 2">
    <name type="scientific">Protea cynaroides</name>
    <dbReference type="NCBI Taxonomy" id="273540"/>
    <lineage>
        <taxon>Eukaryota</taxon>
        <taxon>Viridiplantae</taxon>
        <taxon>Streptophyta</taxon>
        <taxon>Embryophyta</taxon>
        <taxon>Tracheophyta</taxon>
        <taxon>Spermatophyta</taxon>
        <taxon>Magnoliopsida</taxon>
        <taxon>Proteales</taxon>
        <taxon>Proteaceae</taxon>
        <taxon>Protea</taxon>
    </lineage>
</organism>
<accession>A0A9Q0QN38</accession>
<sequence>MFEERIWPPSKHTPYVGHWYEIVDHLLSFLATLLTWQYSSVMKSEKSKTEVSVQVWKHGIGKDWQWQIWLLKHQVPIYLIGVKDLTAAPELNSSHSSLSISISN</sequence>
<evidence type="ECO:0000313" key="2">
    <source>
        <dbReference type="Proteomes" id="UP001141806"/>
    </source>
</evidence>
<gene>
    <name evidence="1" type="ORF">NE237_017517</name>
</gene>
<keyword evidence="2" id="KW-1185">Reference proteome</keyword>
<comment type="caution">
    <text evidence="1">The sequence shown here is derived from an EMBL/GenBank/DDBJ whole genome shotgun (WGS) entry which is preliminary data.</text>
</comment>
<reference evidence="1" key="1">
    <citation type="journal article" date="2023" name="Plant J.">
        <title>The genome of the king protea, Protea cynaroides.</title>
        <authorList>
            <person name="Chang J."/>
            <person name="Duong T.A."/>
            <person name="Schoeman C."/>
            <person name="Ma X."/>
            <person name="Roodt D."/>
            <person name="Barker N."/>
            <person name="Li Z."/>
            <person name="Van de Peer Y."/>
            <person name="Mizrachi E."/>
        </authorList>
    </citation>
    <scope>NUCLEOTIDE SEQUENCE</scope>
    <source>
        <tissue evidence="1">Young leaves</tissue>
    </source>
</reference>